<dbReference type="PROSITE" id="PS51820">
    <property type="entry name" value="PA14"/>
    <property type="match status" value="1"/>
</dbReference>
<evidence type="ECO:0000256" key="3">
    <source>
        <dbReference type="ARBA" id="ARBA00023004"/>
    </source>
</evidence>
<keyword evidence="1 4" id="KW-0349">Heme</keyword>
<dbReference type="Pfam" id="PF13442">
    <property type="entry name" value="Cytochrome_CBB3"/>
    <property type="match status" value="1"/>
</dbReference>
<dbReference type="Pfam" id="PF07627">
    <property type="entry name" value="PSCyt3"/>
    <property type="match status" value="1"/>
</dbReference>
<reference evidence="8" key="1">
    <citation type="submission" date="2021-01" db="EMBL/GenBank/DDBJ databases">
        <title>Modified the classification status of verrucomicrobia.</title>
        <authorList>
            <person name="Feng X."/>
        </authorList>
    </citation>
    <scope>NUCLEOTIDE SEQUENCE</scope>
    <source>
        <strain evidence="8">KCTC 22041</strain>
    </source>
</reference>
<gene>
    <name evidence="8" type="ORF">JIN85_13260</name>
</gene>
<evidence type="ECO:0000256" key="1">
    <source>
        <dbReference type="ARBA" id="ARBA00022617"/>
    </source>
</evidence>
<dbReference type="InterPro" id="IPR011658">
    <property type="entry name" value="PA14_dom"/>
</dbReference>
<evidence type="ECO:0000256" key="4">
    <source>
        <dbReference type="PROSITE-ProRule" id="PRU00433"/>
    </source>
</evidence>
<dbReference type="InterPro" id="IPR036909">
    <property type="entry name" value="Cyt_c-like_dom_sf"/>
</dbReference>
<dbReference type="InterPro" id="IPR037524">
    <property type="entry name" value="PA14/GLEYA"/>
</dbReference>
<evidence type="ECO:0000256" key="5">
    <source>
        <dbReference type="SAM" id="MobiDB-lite"/>
    </source>
</evidence>
<sequence length="770" mass="86031">MRNPCAFFLISLICLQALQAEDGLSIYAKQCASCHGDHGQGVADECEDPLQGTRSLESLARYIERRMPEDDPELVIGDDARQVAAYIYEAFYSVDSQSASKPAAEPAFARLTNRQFRESVADLINSFYKQPQMAEGTGLRAKYFESDGMNKKARQGMERVDQKLDFDFGEGAPADGINPEQFSVAWEGSLNAPETGWYEFRMSTPNGARFYLNGDKQNGDSNSRDDSGAKRQTALIDEWVSSGTEVRTSSARIFLLGGRGYPIRLDYFKYKEPRGMVKVEWKPPHSEWELLGVPYLSPADSKRTFVVNTSFPPDDASEGYERGTGISKAWHEATTLAAIEAADEVVSRIGLLTGVKADAPDRVEKLKGFIATFAERAFRRPLDDDARQRYIDHAFAGDVTADQAIKRAVIMILKSPRFLYPELTSEKDDYTIASRLALALWDSIPDEKLRNAAKEGKLRDVAEVRRQTERMAADPRAIAKVEAFFAGWLKLDAEDELQKDPQKFPGFDAAVASDLRRSLQLFVDHVITSETSDYRELIHADYLMLNARLAHYYGVPAPDGDGFHPVKMEAGQRSGILTHPYLLSRLAHEDSTSPIHRGVFLTRNVLGGVLKPPPKAISFEDHPFTPGMSMREKVTEITRSSSCMTCHERINPLGFSLENFDATGRFRTEEDGRPIDQVADFITSSGDTVELKGPEDVANLVLQSPEARMGFIEQLLRYTLKQNPDVYGNRSVDRLEDDFTQSGDNIRKLFMEICAVGALDRIPDLKQAAN</sequence>
<dbReference type="SMART" id="SM00758">
    <property type="entry name" value="PA14"/>
    <property type="match status" value="1"/>
</dbReference>
<dbReference type="Gene3D" id="3.90.182.10">
    <property type="entry name" value="Toxin - Anthrax Protective Antigen,domain 1"/>
    <property type="match status" value="1"/>
</dbReference>
<keyword evidence="2 4" id="KW-0479">Metal-binding</keyword>
<evidence type="ECO:0000259" key="6">
    <source>
        <dbReference type="PROSITE" id="PS51007"/>
    </source>
</evidence>
<comment type="caution">
    <text evidence="8">The sequence shown here is derived from an EMBL/GenBank/DDBJ whole genome shotgun (WGS) entry which is preliminary data.</text>
</comment>
<dbReference type="Proteomes" id="UP000603141">
    <property type="component" value="Unassembled WGS sequence"/>
</dbReference>
<accession>A0A934VX21</accession>
<protein>
    <submittedName>
        <fullName evidence="8">DUF1592 domain-containing protein</fullName>
    </submittedName>
</protein>
<evidence type="ECO:0000313" key="9">
    <source>
        <dbReference type="Proteomes" id="UP000603141"/>
    </source>
</evidence>
<dbReference type="InterPro" id="IPR013043">
    <property type="entry name" value="DUF1595"/>
</dbReference>
<organism evidence="8 9">
    <name type="scientific">Luteolibacter pohnpeiensis</name>
    <dbReference type="NCBI Taxonomy" id="454153"/>
    <lineage>
        <taxon>Bacteria</taxon>
        <taxon>Pseudomonadati</taxon>
        <taxon>Verrucomicrobiota</taxon>
        <taxon>Verrucomicrobiia</taxon>
        <taxon>Verrucomicrobiales</taxon>
        <taxon>Verrucomicrobiaceae</taxon>
        <taxon>Luteolibacter</taxon>
    </lineage>
</organism>
<dbReference type="InterPro" id="IPR013039">
    <property type="entry name" value="DUF1588"/>
</dbReference>
<dbReference type="GO" id="GO:0009055">
    <property type="term" value="F:electron transfer activity"/>
    <property type="evidence" value="ECO:0007669"/>
    <property type="project" value="InterPro"/>
</dbReference>
<dbReference type="InterPro" id="IPR009056">
    <property type="entry name" value="Cyt_c-like_dom"/>
</dbReference>
<dbReference type="InterPro" id="IPR013042">
    <property type="entry name" value="DUF1592"/>
</dbReference>
<evidence type="ECO:0000313" key="8">
    <source>
        <dbReference type="EMBL" id="MBK1883388.1"/>
    </source>
</evidence>
<dbReference type="SUPFAM" id="SSF46626">
    <property type="entry name" value="Cytochrome c"/>
    <property type="match status" value="1"/>
</dbReference>
<proteinExistence type="predicted"/>
<feature type="domain" description="Cytochrome c" evidence="6">
    <location>
        <begin position="18"/>
        <end position="128"/>
    </location>
</feature>
<evidence type="ECO:0000256" key="2">
    <source>
        <dbReference type="ARBA" id="ARBA00022723"/>
    </source>
</evidence>
<dbReference type="Gene3D" id="1.10.760.10">
    <property type="entry name" value="Cytochrome c-like domain"/>
    <property type="match status" value="1"/>
</dbReference>
<dbReference type="AlphaFoldDB" id="A0A934VX21"/>
<feature type="region of interest" description="Disordered" evidence="5">
    <location>
        <begin position="211"/>
        <end position="230"/>
    </location>
</feature>
<dbReference type="EMBL" id="JAENIJ010000021">
    <property type="protein sequence ID" value="MBK1883388.1"/>
    <property type="molecule type" value="Genomic_DNA"/>
</dbReference>
<dbReference type="PROSITE" id="PS51007">
    <property type="entry name" value="CYTC"/>
    <property type="match status" value="1"/>
</dbReference>
<feature type="domain" description="PA14" evidence="7">
    <location>
        <begin position="134"/>
        <end position="295"/>
    </location>
</feature>
<dbReference type="Pfam" id="PF07691">
    <property type="entry name" value="PA14"/>
    <property type="match status" value="1"/>
</dbReference>
<name>A0A934VX21_9BACT</name>
<dbReference type="Pfam" id="PF07631">
    <property type="entry name" value="PSD4"/>
    <property type="match status" value="1"/>
</dbReference>
<keyword evidence="9" id="KW-1185">Reference proteome</keyword>
<dbReference type="Pfam" id="PF07637">
    <property type="entry name" value="PSD5"/>
    <property type="match status" value="1"/>
</dbReference>
<keyword evidence="3 4" id="KW-0408">Iron</keyword>
<dbReference type="GO" id="GO:0020037">
    <property type="term" value="F:heme binding"/>
    <property type="evidence" value="ECO:0007669"/>
    <property type="project" value="InterPro"/>
</dbReference>
<dbReference type="SUPFAM" id="SSF56988">
    <property type="entry name" value="Anthrax protective antigen"/>
    <property type="match status" value="1"/>
</dbReference>
<dbReference type="GO" id="GO:0046872">
    <property type="term" value="F:metal ion binding"/>
    <property type="evidence" value="ECO:0007669"/>
    <property type="project" value="UniProtKB-KW"/>
</dbReference>
<evidence type="ECO:0000259" key="7">
    <source>
        <dbReference type="PROSITE" id="PS51820"/>
    </source>
</evidence>
<dbReference type="RefSeq" id="WP_200271487.1">
    <property type="nucleotide sequence ID" value="NZ_JAENIJ010000021.1"/>
</dbReference>